<feature type="region of interest" description="Disordered" evidence="2">
    <location>
        <begin position="354"/>
        <end position="377"/>
    </location>
</feature>
<comment type="caution">
    <text evidence="4">The sequence shown here is derived from an EMBL/GenBank/DDBJ whole genome shotgun (WGS) entry which is preliminary data.</text>
</comment>
<dbReference type="InterPro" id="IPR036116">
    <property type="entry name" value="FN3_sf"/>
</dbReference>
<feature type="region of interest" description="Disordered" evidence="2">
    <location>
        <begin position="528"/>
        <end position="573"/>
    </location>
</feature>
<evidence type="ECO:0000313" key="4">
    <source>
        <dbReference type="EMBL" id="MBK1879617.1"/>
    </source>
</evidence>
<reference evidence="4" key="1">
    <citation type="submission" date="2021-01" db="EMBL/GenBank/DDBJ databases">
        <title>Modified the classification status of verrucomicrobia.</title>
        <authorList>
            <person name="Feng X."/>
        </authorList>
    </citation>
    <scope>NUCLEOTIDE SEQUENCE</scope>
    <source>
        <strain evidence="4">KCTC 13126</strain>
    </source>
</reference>
<evidence type="ECO:0000256" key="1">
    <source>
        <dbReference type="ARBA" id="ARBA00022801"/>
    </source>
</evidence>
<dbReference type="Gene3D" id="2.60.40.10">
    <property type="entry name" value="Immunoglobulins"/>
    <property type="match status" value="2"/>
</dbReference>
<proteinExistence type="predicted"/>
<dbReference type="InterPro" id="IPR008979">
    <property type="entry name" value="Galactose-bd-like_sf"/>
</dbReference>
<dbReference type="InterPro" id="IPR013783">
    <property type="entry name" value="Ig-like_fold"/>
</dbReference>
<feature type="domain" description="CBM-cenC" evidence="3">
    <location>
        <begin position="207"/>
        <end position="333"/>
    </location>
</feature>
<feature type="domain" description="CBM-cenC" evidence="3">
    <location>
        <begin position="568"/>
        <end position="699"/>
    </location>
</feature>
<dbReference type="Pfam" id="PF17957">
    <property type="entry name" value="Big_7"/>
    <property type="match status" value="1"/>
</dbReference>
<dbReference type="Gene3D" id="2.60.120.260">
    <property type="entry name" value="Galactose-binding domain-like"/>
    <property type="match status" value="3"/>
</dbReference>
<dbReference type="AlphaFoldDB" id="A0A934RZJ1"/>
<dbReference type="SUPFAM" id="SSF49785">
    <property type="entry name" value="Galactose-binding domain-like"/>
    <property type="match status" value="3"/>
</dbReference>
<keyword evidence="1" id="KW-0378">Hydrolase</keyword>
<dbReference type="Proteomes" id="UP000617628">
    <property type="component" value="Unassembled WGS sequence"/>
</dbReference>
<dbReference type="SUPFAM" id="SSF49265">
    <property type="entry name" value="Fibronectin type III"/>
    <property type="match status" value="1"/>
</dbReference>
<gene>
    <name evidence="4" type="ORF">JIN87_22215</name>
</gene>
<dbReference type="Pfam" id="PF02018">
    <property type="entry name" value="CBM_4_9"/>
    <property type="match status" value="3"/>
</dbReference>
<feature type="domain" description="CBM-cenC" evidence="3">
    <location>
        <begin position="376"/>
        <end position="506"/>
    </location>
</feature>
<evidence type="ECO:0000259" key="3">
    <source>
        <dbReference type="Pfam" id="PF02018"/>
    </source>
</evidence>
<name>A0A934RZJ1_9BACT</name>
<feature type="compositionally biased region" description="Acidic residues" evidence="2">
    <location>
        <begin position="528"/>
        <end position="556"/>
    </location>
</feature>
<dbReference type="GO" id="GO:0016798">
    <property type="term" value="F:hydrolase activity, acting on glycosyl bonds"/>
    <property type="evidence" value="ECO:0007669"/>
    <property type="project" value="InterPro"/>
</dbReference>
<protein>
    <submittedName>
        <fullName evidence="4">Carbohydrate binding domain-containing protein</fullName>
    </submittedName>
</protein>
<evidence type="ECO:0000256" key="2">
    <source>
        <dbReference type="SAM" id="MobiDB-lite"/>
    </source>
</evidence>
<dbReference type="InterPro" id="IPR003305">
    <property type="entry name" value="CenC_carb-bd"/>
</dbReference>
<evidence type="ECO:0000313" key="5">
    <source>
        <dbReference type="Proteomes" id="UP000617628"/>
    </source>
</evidence>
<dbReference type="EMBL" id="JAENIL010000052">
    <property type="protein sequence ID" value="MBK1879617.1"/>
    <property type="molecule type" value="Genomic_DNA"/>
</dbReference>
<sequence>MSYSRKATQTYLLFRYTILTLLLSWQTYAMGHSVGLDWTDNSDNEIGFLVERSINGEAFEIIGETSANDTTFRDETIETDTHYSYRVCAYNAFGTTDYTNVATHEIHDLPPSISIDFISSADSDSLFTGEPFLVSLDISDTEGVSYVDYYIDGQLEATATEAPFDGLLLIDQAGTANLKIVAYVHVSSEPVTLEQTIEIQDSKPSINALQNGSFDEGLSYWKFYTNGSGSAEIVESRNAVQISINSVGTNTQLFQSDIPLKPNTEYKVSFDAYSSTGHDLRLSLSKHSTPYTNYGLNREIVNLTTDWKTHTLTFTTKGFSSNVTDGRLAFWLANDARNGDRYYLDNIQIVEAGSEPETEPQPEPEPAPETPLPVTNALKNGTFNDGLTDWKFYTNGAGSANTTEVADSSTGAAAEVSIVSIGSNTQLFQSGIRLKPNTEYKLAFSASSNSGNNLRVSLSKHGTPYTNYGLNLERVDITSSWDVHTLTFTTRGFSSEISDGRLVFWFADDAKNGDRYLIDNVQLFEPNQEQEAEPDSGSDPDPATEPDNEKEEDPAPEQDPVIQPQPNSNVLKNGDFENDLSSWSFYTNGSGYAKTTFSSYNGTGNAALIALNSLGTNIQLLQSGVPLEPNTEYVLTFAAYSNSGRDLEVALTKHVSPYSNYGLKITSVDLTTEWKTFTVKFTTKNFTSSVKDGRLYFWFADDARAGDWYYIDQVNLSKAN</sequence>
<accession>A0A934RZJ1</accession>
<organism evidence="4 5">
    <name type="scientific">Pelagicoccus mobilis</name>
    <dbReference type="NCBI Taxonomy" id="415221"/>
    <lineage>
        <taxon>Bacteria</taxon>
        <taxon>Pseudomonadati</taxon>
        <taxon>Verrucomicrobiota</taxon>
        <taxon>Opitutia</taxon>
        <taxon>Puniceicoccales</taxon>
        <taxon>Pelagicoccaceae</taxon>
        <taxon>Pelagicoccus</taxon>
    </lineage>
</organism>
<keyword evidence="5" id="KW-1185">Reference proteome</keyword>
<dbReference type="RefSeq" id="WP_200357830.1">
    <property type="nucleotide sequence ID" value="NZ_JAENIL010000052.1"/>
</dbReference>